<dbReference type="EMBL" id="HACA01012218">
    <property type="protein sequence ID" value="CDW29579.1"/>
    <property type="molecule type" value="Transcribed_RNA"/>
</dbReference>
<accession>A0A0K2TUT5</accession>
<organism evidence="1">
    <name type="scientific">Lepeophtheirus salmonis</name>
    <name type="common">Salmon louse</name>
    <name type="synonym">Caligus salmonis</name>
    <dbReference type="NCBI Taxonomy" id="72036"/>
    <lineage>
        <taxon>Eukaryota</taxon>
        <taxon>Metazoa</taxon>
        <taxon>Ecdysozoa</taxon>
        <taxon>Arthropoda</taxon>
        <taxon>Crustacea</taxon>
        <taxon>Multicrustacea</taxon>
        <taxon>Hexanauplia</taxon>
        <taxon>Copepoda</taxon>
        <taxon>Siphonostomatoida</taxon>
        <taxon>Caligidae</taxon>
        <taxon>Lepeophtheirus</taxon>
    </lineage>
</organism>
<reference evidence="1" key="1">
    <citation type="submission" date="2014-05" db="EMBL/GenBank/DDBJ databases">
        <authorList>
            <person name="Chronopoulou M."/>
        </authorList>
    </citation>
    <scope>NUCLEOTIDE SEQUENCE</scope>
    <source>
        <tissue evidence="1">Whole organism</tissue>
    </source>
</reference>
<protein>
    <submittedName>
        <fullName evidence="1">Uncharacterized protein</fullName>
    </submittedName>
</protein>
<name>A0A0K2TUT5_LEPSM</name>
<dbReference type="AlphaFoldDB" id="A0A0K2TUT5"/>
<feature type="non-terminal residue" evidence="1">
    <location>
        <position position="1"/>
    </location>
</feature>
<dbReference type="EMBL" id="HACA01012219">
    <property type="protein sequence ID" value="CDW29580.1"/>
    <property type="molecule type" value="Transcribed_RNA"/>
</dbReference>
<evidence type="ECO:0000313" key="1">
    <source>
        <dbReference type="EMBL" id="CDW29580.1"/>
    </source>
</evidence>
<sequence length="52" mass="5959">SLCSVINYNIIRHGRLFVFVKTLGLTDKHLHNIRQKQQFPLSYDPGCGTTNN</sequence>
<proteinExistence type="predicted"/>